<reference evidence="8 9" key="1">
    <citation type="submission" date="2016-10" db="EMBL/GenBank/DDBJ databases">
        <authorList>
            <person name="de Groot N.N."/>
        </authorList>
    </citation>
    <scope>NUCLEOTIDE SEQUENCE [LARGE SCALE GENOMIC DNA]</scope>
    <source>
        <strain evidence="8 9">DSM 1801</strain>
    </source>
</reference>
<evidence type="ECO:0000256" key="7">
    <source>
        <dbReference type="SAM" id="Phobius"/>
    </source>
</evidence>
<evidence type="ECO:0000256" key="6">
    <source>
        <dbReference type="ARBA" id="ARBA00023316"/>
    </source>
</evidence>
<feature type="transmembrane region" description="Helical" evidence="7">
    <location>
        <begin position="21"/>
        <end position="39"/>
    </location>
</feature>
<dbReference type="Pfam" id="PF02618">
    <property type="entry name" value="YceG"/>
    <property type="match status" value="1"/>
</dbReference>
<dbReference type="PANTHER" id="PTHR30518">
    <property type="entry name" value="ENDOLYTIC MUREIN TRANSGLYCOSYLASE"/>
    <property type="match status" value="1"/>
</dbReference>
<organism evidence="8 9">
    <name type="scientific">[Clostridium] polysaccharolyticum</name>
    <dbReference type="NCBI Taxonomy" id="29364"/>
    <lineage>
        <taxon>Bacteria</taxon>
        <taxon>Bacillati</taxon>
        <taxon>Bacillota</taxon>
        <taxon>Clostridia</taxon>
        <taxon>Lachnospirales</taxon>
        <taxon>Lachnospiraceae</taxon>
    </lineage>
</organism>
<evidence type="ECO:0000256" key="3">
    <source>
        <dbReference type="ARBA" id="ARBA00022989"/>
    </source>
</evidence>
<dbReference type="InterPro" id="IPR003770">
    <property type="entry name" value="MLTG-like"/>
</dbReference>
<name>A0A1H9ZQY6_9FIRM</name>
<gene>
    <name evidence="8" type="ORF">SAMN04487772_10469</name>
</gene>
<keyword evidence="2 7" id="KW-0812">Transmembrane</keyword>
<dbReference type="EMBL" id="FOHN01000004">
    <property type="protein sequence ID" value="SES84020.1"/>
    <property type="molecule type" value="Genomic_DNA"/>
</dbReference>
<dbReference type="RefSeq" id="WP_092476588.1">
    <property type="nucleotide sequence ID" value="NZ_FOHN01000004.1"/>
</dbReference>
<keyword evidence="9" id="KW-1185">Reference proteome</keyword>
<protein>
    <submittedName>
        <fullName evidence="8">YceG-like family protein</fullName>
    </submittedName>
</protein>
<dbReference type="STRING" id="29364.SAMN04487772_10469"/>
<evidence type="ECO:0000256" key="2">
    <source>
        <dbReference type="ARBA" id="ARBA00022692"/>
    </source>
</evidence>
<evidence type="ECO:0000313" key="9">
    <source>
        <dbReference type="Proteomes" id="UP000199800"/>
    </source>
</evidence>
<keyword evidence="6" id="KW-0961">Cell wall biogenesis/degradation</keyword>
<dbReference type="Gene3D" id="3.30.1490.480">
    <property type="entry name" value="Endolytic murein transglycosylase"/>
    <property type="match status" value="1"/>
</dbReference>
<sequence length="137" mass="15470">MAAKSAKEKKWQKGVRISFQLVFGILLHIFIILGTIYITRNVYAFSYQIFGNDTVAEEPGTDVMITIRRGDTTKQIAELLEHKHVIKNSDSFFIRAKFMVNASAPILPGVYKLNTSMNYGNIIRTITDPGADLREES</sequence>
<dbReference type="GO" id="GO:0071555">
    <property type="term" value="P:cell wall organization"/>
    <property type="evidence" value="ECO:0007669"/>
    <property type="project" value="UniProtKB-KW"/>
</dbReference>
<dbReference type="OrthoDB" id="9810667at2"/>
<dbReference type="GO" id="GO:0016829">
    <property type="term" value="F:lyase activity"/>
    <property type="evidence" value="ECO:0007669"/>
    <property type="project" value="UniProtKB-KW"/>
</dbReference>
<accession>A0A1H9ZQY6</accession>
<keyword evidence="1" id="KW-1003">Cell membrane</keyword>
<keyword evidence="5" id="KW-0456">Lyase</keyword>
<evidence type="ECO:0000256" key="4">
    <source>
        <dbReference type="ARBA" id="ARBA00023136"/>
    </source>
</evidence>
<evidence type="ECO:0000313" key="8">
    <source>
        <dbReference type="EMBL" id="SES84020.1"/>
    </source>
</evidence>
<evidence type="ECO:0000256" key="5">
    <source>
        <dbReference type="ARBA" id="ARBA00023239"/>
    </source>
</evidence>
<evidence type="ECO:0000256" key="1">
    <source>
        <dbReference type="ARBA" id="ARBA00022475"/>
    </source>
</evidence>
<dbReference type="PANTHER" id="PTHR30518:SF2">
    <property type="entry name" value="ENDOLYTIC MUREIN TRANSGLYCOSYLASE"/>
    <property type="match status" value="1"/>
</dbReference>
<keyword evidence="4 7" id="KW-0472">Membrane</keyword>
<keyword evidence="3 7" id="KW-1133">Transmembrane helix</keyword>
<proteinExistence type="predicted"/>
<dbReference type="Proteomes" id="UP000199800">
    <property type="component" value="Unassembled WGS sequence"/>
</dbReference>
<dbReference type="AlphaFoldDB" id="A0A1H9ZQY6"/>